<organism evidence="2 4">
    <name type="scientific">Rotaria socialis</name>
    <dbReference type="NCBI Taxonomy" id="392032"/>
    <lineage>
        <taxon>Eukaryota</taxon>
        <taxon>Metazoa</taxon>
        <taxon>Spiralia</taxon>
        <taxon>Gnathifera</taxon>
        <taxon>Rotifera</taxon>
        <taxon>Eurotatoria</taxon>
        <taxon>Bdelloidea</taxon>
        <taxon>Philodinida</taxon>
        <taxon>Philodinidae</taxon>
        <taxon>Rotaria</taxon>
    </lineage>
</organism>
<feature type="transmembrane region" description="Helical" evidence="1">
    <location>
        <begin position="12"/>
        <end position="36"/>
    </location>
</feature>
<evidence type="ECO:0000313" key="4">
    <source>
        <dbReference type="Proteomes" id="UP000663838"/>
    </source>
</evidence>
<name>A0A821XAF8_9BILA</name>
<sequence>MDIPSGPVSLFVFIDFIACLTSSFIIEGPSIFFLMLDLGALLSSKSSPMYSDRFIGNPATRISKSEFRDCRFSSINSKNFRNYIEISTTLSNFQYCRNSQGISTPIIFAAYLMAEFPPEFRRLNTANFVTVDN</sequence>
<keyword evidence="1" id="KW-0812">Transmembrane</keyword>
<comment type="caution">
    <text evidence="2">The sequence shown here is derived from an EMBL/GenBank/DDBJ whole genome shotgun (WGS) entry which is preliminary data.</text>
</comment>
<protein>
    <submittedName>
        <fullName evidence="2">Uncharacterized protein</fullName>
    </submittedName>
</protein>
<evidence type="ECO:0000313" key="3">
    <source>
        <dbReference type="EMBL" id="CAF4964406.1"/>
    </source>
</evidence>
<dbReference type="EMBL" id="CAJOBR010025057">
    <property type="protein sequence ID" value="CAF4964406.1"/>
    <property type="molecule type" value="Genomic_DNA"/>
</dbReference>
<accession>A0A821XAF8</accession>
<evidence type="ECO:0000256" key="1">
    <source>
        <dbReference type="SAM" id="Phobius"/>
    </source>
</evidence>
<gene>
    <name evidence="3" type="ORF">QYT958_LOCUS34594</name>
    <name evidence="2" type="ORF">TOA249_LOCUS33227</name>
</gene>
<dbReference type="Proteomes" id="UP000663848">
    <property type="component" value="Unassembled WGS sequence"/>
</dbReference>
<dbReference type="EMBL" id="CAJOBS010010010">
    <property type="protein sequence ID" value="CAF4938814.1"/>
    <property type="molecule type" value="Genomic_DNA"/>
</dbReference>
<keyword evidence="1" id="KW-0472">Membrane</keyword>
<dbReference type="Proteomes" id="UP000663838">
    <property type="component" value="Unassembled WGS sequence"/>
</dbReference>
<dbReference type="AlphaFoldDB" id="A0A821XAF8"/>
<reference evidence="2" key="1">
    <citation type="submission" date="2021-02" db="EMBL/GenBank/DDBJ databases">
        <authorList>
            <person name="Nowell W R."/>
        </authorList>
    </citation>
    <scope>NUCLEOTIDE SEQUENCE</scope>
</reference>
<proteinExistence type="predicted"/>
<evidence type="ECO:0000313" key="2">
    <source>
        <dbReference type="EMBL" id="CAF4938814.1"/>
    </source>
</evidence>
<keyword evidence="1" id="KW-1133">Transmembrane helix</keyword>